<organism evidence="2 3">
    <name type="scientific">Wocania arenilitoris</name>
    <dbReference type="NCBI Taxonomy" id="2044858"/>
    <lineage>
        <taxon>Bacteria</taxon>
        <taxon>Pseudomonadati</taxon>
        <taxon>Bacteroidota</taxon>
        <taxon>Flavobacteriia</taxon>
        <taxon>Flavobacteriales</taxon>
        <taxon>Flavobacteriaceae</taxon>
        <taxon>Wocania</taxon>
    </lineage>
</organism>
<evidence type="ECO:0000313" key="3">
    <source>
        <dbReference type="Proteomes" id="UP001199795"/>
    </source>
</evidence>
<protein>
    <recommendedName>
        <fullName evidence="4">Transposase DDE domain-containing protein</fullName>
    </recommendedName>
</protein>
<feature type="region of interest" description="Disordered" evidence="1">
    <location>
        <begin position="1"/>
        <end position="26"/>
    </location>
</feature>
<reference evidence="2" key="1">
    <citation type="submission" date="2022-01" db="EMBL/GenBank/DDBJ databases">
        <title>Draft genome sequence of Sabulilitoribacter arenilitoris KCTC 52401.</title>
        <authorList>
            <person name="Oh J.-S."/>
        </authorList>
    </citation>
    <scope>NUCLEOTIDE SEQUENCE</scope>
    <source>
        <strain evidence="2">HMF6543</strain>
    </source>
</reference>
<feature type="compositionally biased region" description="Basic and acidic residues" evidence="1">
    <location>
        <begin position="1"/>
        <end position="12"/>
    </location>
</feature>
<keyword evidence="3" id="KW-1185">Reference proteome</keyword>
<dbReference type="AlphaFoldDB" id="A0AAE3JNG3"/>
<sequence length="51" mass="6149">MTYYREEYERNNSRVNSSRGRYMKAKRQSTVEPVFGTLTQFMGLRKLILLE</sequence>
<dbReference type="Proteomes" id="UP001199795">
    <property type="component" value="Unassembled WGS sequence"/>
</dbReference>
<comment type="caution">
    <text evidence="2">The sequence shown here is derived from an EMBL/GenBank/DDBJ whole genome shotgun (WGS) entry which is preliminary data.</text>
</comment>
<accession>A0AAE3JNG3</accession>
<evidence type="ECO:0000256" key="1">
    <source>
        <dbReference type="SAM" id="MobiDB-lite"/>
    </source>
</evidence>
<gene>
    <name evidence="2" type="ORF">L3X37_02495</name>
</gene>
<evidence type="ECO:0000313" key="2">
    <source>
        <dbReference type="EMBL" id="MCF7567235.1"/>
    </source>
</evidence>
<evidence type="ECO:0008006" key="4">
    <source>
        <dbReference type="Google" id="ProtNLM"/>
    </source>
</evidence>
<proteinExistence type="predicted"/>
<dbReference type="EMBL" id="JAKKDU010000002">
    <property type="protein sequence ID" value="MCF7567235.1"/>
    <property type="molecule type" value="Genomic_DNA"/>
</dbReference>
<name>A0AAE3JNG3_9FLAO</name>